<gene>
    <name evidence="5" type="ORF">HK414_01610</name>
</gene>
<evidence type="ECO:0000256" key="3">
    <source>
        <dbReference type="ARBA" id="ARBA00023163"/>
    </source>
</evidence>
<dbReference type="InterPro" id="IPR011991">
    <property type="entry name" value="ArsR-like_HTH"/>
</dbReference>
<dbReference type="Pfam" id="PF13412">
    <property type="entry name" value="HTH_24"/>
    <property type="match status" value="1"/>
</dbReference>
<feature type="domain" description="HTH asnC-type" evidence="4">
    <location>
        <begin position="8"/>
        <end position="69"/>
    </location>
</feature>
<organism evidence="5 6">
    <name type="scientific">Ramlibacter terrae</name>
    <dbReference type="NCBI Taxonomy" id="2732511"/>
    <lineage>
        <taxon>Bacteria</taxon>
        <taxon>Pseudomonadati</taxon>
        <taxon>Pseudomonadota</taxon>
        <taxon>Betaproteobacteria</taxon>
        <taxon>Burkholderiales</taxon>
        <taxon>Comamonadaceae</taxon>
        <taxon>Ramlibacter</taxon>
    </lineage>
</organism>
<dbReference type="Gene3D" id="3.30.70.920">
    <property type="match status" value="1"/>
</dbReference>
<sequence>MKPASAWLDRTDLKILSLLQQDGRLSNVELAERVALSPTPCLRRVKRLEEEGVISFYRAELDRKKLGLGVTAFVCINIGDHGPKATDLFLSSVDAIDEIVTCHVLSGQFDFLLEVVTPTLDHYASVMLDRLGGLPGVSALQTSFALRTTKGARRLPLAHLGS</sequence>
<dbReference type="Proteomes" id="UP000500826">
    <property type="component" value="Chromosome"/>
</dbReference>
<proteinExistence type="predicted"/>
<dbReference type="Gene3D" id="1.10.10.10">
    <property type="entry name" value="Winged helix-like DNA-binding domain superfamily/Winged helix DNA-binding domain"/>
    <property type="match status" value="1"/>
</dbReference>
<dbReference type="Pfam" id="PF01037">
    <property type="entry name" value="AsnC_trans_reg"/>
    <property type="match status" value="1"/>
</dbReference>
<reference evidence="5 6" key="2">
    <citation type="submission" date="2020-05" db="EMBL/GenBank/DDBJ databases">
        <authorList>
            <person name="Khan S.A."/>
            <person name="Jeon C.O."/>
            <person name="Chun B.H."/>
        </authorList>
    </citation>
    <scope>NUCLEOTIDE SEQUENCE [LARGE SCALE GENOMIC DNA]</scope>
    <source>
        <strain evidence="5 6">H242</strain>
    </source>
</reference>
<dbReference type="InterPro" id="IPR036388">
    <property type="entry name" value="WH-like_DNA-bd_sf"/>
</dbReference>
<dbReference type="SUPFAM" id="SSF54909">
    <property type="entry name" value="Dimeric alpha+beta barrel"/>
    <property type="match status" value="1"/>
</dbReference>
<evidence type="ECO:0000313" key="6">
    <source>
        <dbReference type="Proteomes" id="UP000500826"/>
    </source>
</evidence>
<keyword evidence="1" id="KW-0805">Transcription regulation</keyword>
<dbReference type="PANTHER" id="PTHR30154">
    <property type="entry name" value="LEUCINE-RESPONSIVE REGULATORY PROTEIN"/>
    <property type="match status" value="1"/>
</dbReference>
<keyword evidence="6" id="KW-1185">Reference proteome</keyword>
<name>A0ABX6NZZ2_9BURK</name>
<dbReference type="PROSITE" id="PS00519">
    <property type="entry name" value="HTH_ASNC_1"/>
    <property type="match status" value="1"/>
</dbReference>
<evidence type="ECO:0000256" key="2">
    <source>
        <dbReference type="ARBA" id="ARBA00023125"/>
    </source>
</evidence>
<evidence type="ECO:0000256" key="1">
    <source>
        <dbReference type="ARBA" id="ARBA00023015"/>
    </source>
</evidence>
<evidence type="ECO:0000313" key="5">
    <source>
        <dbReference type="EMBL" id="QJW83368.1"/>
    </source>
</evidence>
<dbReference type="SUPFAM" id="SSF46785">
    <property type="entry name" value="Winged helix' DNA-binding domain"/>
    <property type="match status" value="1"/>
</dbReference>
<dbReference type="InterPro" id="IPR036390">
    <property type="entry name" value="WH_DNA-bd_sf"/>
</dbReference>
<evidence type="ECO:0000259" key="4">
    <source>
        <dbReference type="PROSITE" id="PS50956"/>
    </source>
</evidence>
<dbReference type="EMBL" id="CP053418">
    <property type="protein sequence ID" value="QJW83368.1"/>
    <property type="molecule type" value="Genomic_DNA"/>
</dbReference>
<reference evidence="5 6" key="1">
    <citation type="submission" date="2020-05" db="EMBL/GenBank/DDBJ databases">
        <title>Ramlibacter rhizophilus sp. nov., isolated from rhizosphere soil of national flower Mugunghwa from South Korea.</title>
        <authorList>
            <person name="Zheng-Fei Y."/>
            <person name="Huan T."/>
        </authorList>
    </citation>
    <scope>NUCLEOTIDE SEQUENCE [LARGE SCALE GENOMIC DNA]</scope>
    <source>
        <strain evidence="5 6">H242</strain>
    </source>
</reference>
<dbReference type="PROSITE" id="PS50956">
    <property type="entry name" value="HTH_ASNC_2"/>
    <property type="match status" value="1"/>
</dbReference>
<dbReference type="SMART" id="SM00344">
    <property type="entry name" value="HTH_ASNC"/>
    <property type="match status" value="1"/>
</dbReference>
<dbReference type="CDD" id="cd00090">
    <property type="entry name" value="HTH_ARSR"/>
    <property type="match status" value="1"/>
</dbReference>
<dbReference type="PRINTS" id="PR00033">
    <property type="entry name" value="HTHASNC"/>
</dbReference>
<dbReference type="PANTHER" id="PTHR30154:SF46">
    <property type="entry name" value="TRANSCRIPTIONAL REGULATORY PROTEIN"/>
    <property type="match status" value="1"/>
</dbReference>
<dbReference type="InterPro" id="IPR019885">
    <property type="entry name" value="Tscrpt_reg_HTH_AsnC-type_CS"/>
</dbReference>
<keyword evidence="2" id="KW-0238">DNA-binding</keyword>
<keyword evidence="3" id="KW-0804">Transcription</keyword>
<dbReference type="InterPro" id="IPR000485">
    <property type="entry name" value="AsnC-type_HTH_dom"/>
</dbReference>
<dbReference type="InterPro" id="IPR011008">
    <property type="entry name" value="Dimeric_a/b-barrel"/>
</dbReference>
<dbReference type="InterPro" id="IPR019888">
    <property type="entry name" value="Tscrpt_reg_AsnC-like"/>
</dbReference>
<dbReference type="InterPro" id="IPR019887">
    <property type="entry name" value="Tscrpt_reg_AsnC/Lrp_C"/>
</dbReference>
<accession>A0ABX6NZZ2</accession>
<protein>
    <submittedName>
        <fullName evidence="5">Lrp/AsnC family transcriptional regulator</fullName>
    </submittedName>
</protein>